<dbReference type="AlphaFoldDB" id="A0A2H3E1V3"/>
<accession>A0A2H3E1V3</accession>
<reference evidence="2" key="1">
    <citation type="journal article" date="2017" name="Nat. Ecol. Evol.">
        <title>Genome expansion and lineage-specific genetic innovations in the forest pathogenic fungi Armillaria.</title>
        <authorList>
            <person name="Sipos G."/>
            <person name="Prasanna A.N."/>
            <person name="Walter M.C."/>
            <person name="O'Connor E."/>
            <person name="Balint B."/>
            <person name="Krizsan K."/>
            <person name="Kiss B."/>
            <person name="Hess J."/>
            <person name="Varga T."/>
            <person name="Slot J."/>
            <person name="Riley R."/>
            <person name="Boka B."/>
            <person name="Rigling D."/>
            <person name="Barry K."/>
            <person name="Lee J."/>
            <person name="Mihaltcheva S."/>
            <person name="LaButti K."/>
            <person name="Lipzen A."/>
            <person name="Waldron R."/>
            <person name="Moloney N.M."/>
            <person name="Sperisen C."/>
            <person name="Kredics L."/>
            <person name="Vagvoelgyi C."/>
            <person name="Patrignani A."/>
            <person name="Fitzpatrick D."/>
            <person name="Nagy I."/>
            <person name="Doyle S."/>
            <person name="Anderson J.B."/>
            <person name="Grigoriev I.V."/>
            <person name="Gueldener U."/>
            <person name="Muensterkoetter M."/>
            <person name="Nagy L.G."/>
        </authorList>
    </citation>
    <scope>NUCLEOTIDE SEQUENCE [LARGE SCALE GENOMIC DNA]</scope>
    <source>
        <strain evidence="2">Ar21-2</strain>
    </source>
</reference>
<keyword evidence="2" id="KW-1185">Reference proteome</keyword>
<dbReference type="Proteomes" id="UP000217790">
    <property type="component" value="Unassembled WGS sequence"/>
</dbReference>
<evidence type="ECO:0000313" key="2">
    <source>
        <dbReference type="Proteomes" id="UP000217790"/>
    </source>
</evidence>
<sequence length="165" mass="19320">MQRSDSCPVRRLCFIVSRPFYSLQPRFESPCRRRYYGERGPSLANSLHTQYCLATKRAQFKDLIKLSTKDSEEGLAIRNLHAKQRRRSDSRIRFHRHASSTCNSARLDMGIYHQRSRQISFGQQSMARFMDFAQGWEELLQLWIKIGTATQPSQESKQSISEQQT</sequence>
<dbReference type="InParanoid" id="A0A2H3E1V3"/>
<organism evidence="1 2">
    <name type="scientific">Armillaria gallica</name>
    <name type="common">Bulbous honey fungus</name>
    <name type="synonym">Armillaria bulbosa</name>
    <dbReference type="NCBI Taxonomy" id="47427"/>
    <lineage>
        <taxon>Eukaryota</taxon>
        <taxon>Fungi</taxon>
        <taxon>Dikarya</taxon>
        <taxon>Basidiomycota</taxon>
        <taxon>Agaricomycotina</taxon>
        <taxon>Agaricomycetes</taxon>
        <taxon>Agaricomycetidae</taxon>
        <taxon>Agaricales</taxon>
        <taxon>Marasmiineae</taxon>
        <taxon>Physalacriaceae</taxon>
        <taxon>Armillaria</taxon>
    </lineage>
</organism>
<proteinExistence type="predicted"/>
<evidence type="ECO:0000313" key="1">
    <source>
        <dbReference type="EMBL" id="PBL01412.1"/>
    </source>
</evidence>
<protein>
    <submittedName>
        <fullName evidence="1">Uncharacterized protein</fullName>
    </submittedName>
</protein>
<dbReference type="EMBL" id="KZ293646">
    <property type="protein sequence ID" value="PBL01412.1"/>
    <property type="molecule type" value="Genomic_DNA"/>
</dbReference>
<name>A0A2H3E1V3_ARMGA</name>
<gene>
    <name evidence="1" type="ORF">ARMGADRAFT_425520</name>
</gene>